<sequence>MHRFARPAVRSFSSSPVSQLGRGRGRKPEKKFDVEHMERFQFDDQTTIGHELFENIRTVRQYLRKTEFELPKLSAFKKEFVPPKDDQILKFKSHSYLGEGHPVERKSVLSVNVNKLNLTDAQRHKFLLLAGPRYNVDTQELVLSSEKFPYRNQNKKFVSDTLDRLLAEAKDTKDTFADIPLKLREPKKKLTFPKEWARPPKQETRDAQPSSTPSSTTVVASEQPQSQSPSQSQSQPQQ</sequence>
<dbReference type="GO" id="GO:0032543">
    <property type="term" value="P:mitochondrial translation"/>
    <property type="evidence" value="ECO:0007669"/>
    <property type="project" value="InterPro"/>
</dbReference>
<dbReference type="PANTHER" id="PTHR13490:SF0">
    <property type="entry name" value="SMALL RIBOSOMAL SUBUNIT PROTEIN MS35"/>
    <property type="match status" value="1"/>
</dbReference>
<dbReference type="STRING" id="13706.A0A1X2H4I0"/>
<dbReference type="GO" id="GO:0005763">
    <property type="term" value="C:mitochondrial small ribosomal subunit"/>
    <property type="evidence" value="ECO:0007669"/>
    <property type="project" value="TreeGrafter"/>
</dbReference>
<evidence type="ECO:0000313" key="4">
    <source>
        <dbReference type="Proteomes" id="UP000242180"/>
    </source>
</evidence>
<keyword evidence="4" id="KW-1185">Reference proteome</keyword>
<accession>A0A1X2H4I0</accession>
<gene>
    <name evidence="3" type="ORF">BCR43DRAFT_462268</name>
</gene>
<comment type="caution">
    <text evidence="3">The sequence shown here is derived from an EMBL/GenBank/DDBJ whole genome shotgun (WGS) entry which is preliminary data.</text>
</comment>
<protein>
    <submittedName>
        <fullName evidence="3">Mitochondrial ribosomal subunit protein-domain-containing protein</fullName>
    </submittedName>
</protein>
<dbReference type="Proteomes" id="UP000242180">
    <property type="component" value="Unassembled WGS sequence"/>
</dbReference>
<evidence type="ECO:0000259" key="2">
    <source>
        <dbReference type="Pfam" id="PF10213"/>
    </source>
</evidence>
<dbReference type="OrthoDB" id="283424at2759"/>
<dbReference type="AlphaFoldDB" id="A0A1X2H4I0"/>
<feature type="domain" description="Small ribosomal subunit protein mS35 mitochondrial conserved" evidence="2">
    <location>
        <begin position="79"/>
        <end position="196"/>
    </location>
</feature>
<organism evidence="3 4">
    <name type="scientific">Syncephalastrum racemosum</name>
    <name type="common">Filamentous fungus</name>
    <dbReference type="NCBI Taxonomy" id="13706"/>
    <lineage>
        <taxon>Eukaryota</taxon>
        <taxon>Fungi</taxon>
        <taxon>Fungi incertae sedis</taxon>
        <taxon>Mucoromycota</taxon>
        <taxon>Mucoromycotina</taxon>
        <taxon>Mucoromycetes</taxon>
        <taxon>Mucorales</taxon>
        <taxon>Syncephalastraceae</taxon>
        <taxon>Syncephalastrum</taxon>
    </lineage>
</organism>
<evidence type="ECO:0000313" key="3">
    <source>
        <dbReference type="EMBL" id="ORY93306.1"/>
    </source>
</evidence>
<dbReference type="OMA" id="AMNLKWA"/>
<dbReference type="InParanoid" id="A0A1X2H4I0"/>
<feature type="region of interest" description="Disordered" evidence="1">
    <location>
        <begin position="188"/>
        <end position="238"/>
    </location>
</feature>
<dbReference type="GO" id="GO:0003735">
    <property type="term" value="F:structural constituent of ribosome"/>
    <property type="evidence" value="ECO:0007669"/>
    <property type="project" value="InterPro"/>
</dbReference>
<feature type="compositionally biased region" description="Low complexity" evidence="1">
    <location>
        <begin position="209"/>
        <end position="238"/>
    </location>
</feature>
<dbReference type="InterPro" id="IPR019349">
    <property type="entry name" value="Ribosomal_mS35_mit"/>
</dbReference>
<reference evidence="3 4" key="1">
    <citation type="submission" date="2016-07" db="EMBL/GenBank/DDBJ databases">
        <title>Pervasive Adenine N6-methylation of Active Genes in Fungi.</title>
        <authorList>
            <consortium name="DOE Joint Genome Institute"/>
            <person name="Mondo S.J."/>
            <person name="Dannebaum R.O."/>
            <person name="Kuo R.C."/>
            <person name="Labutti K."/>
            <person name="Haridas S."/>
            <person name="Kuo A."/>
            <person name="Salamov A."/>
            <person name="Ahrendt S.R."/>
            <person name="Lipzen A."/>
            <person name="Sullivan W."/>
            <person name="Andreopoulos W.B."/>
            <person name="Clum A."/>
            <person name="Lindquist E."/>
            <person name="Daum C."/>
            <person name="Ramamoorthy G.K."/>
            <person name="Gryganskyi A."/>
            <person name="Culley D."/>
            <person name="Magnuson J.K."/>
            <person name="James T.Y."/>
            <person name="O'Malley M.A."/>
            <person name="Stajich J.E."/>
            <person name="Spatafora J.W."/>
            <person name="Visel A."/>
            <person name="Grigoriev I.V."/>
        </authorList>
    </citation>
    <scope>NUCLEOTIDE SEQUENCE [LARGE SCALE GENOMIC DNA]</scope>
    <source>
        <strain evidence="3 4">NRRL 2496</strain>
    </source>
</reference>
<dbReference type="InterPro" id="IPR039848">
    <property type="entry name" value="Ribosomal_mS35_mt"/>
</dbReference>
<proteinExistence type="predicted"/>
<feature type="compositionally biased region" description="Basic and acidic residues" evidence="1">
    <location>
        <begin position="195"/>
        <end position="206"/>
    </location>
</feature>
<dbReference type="Pfam" id="PF10213">
    <property type="entry name" value="MRP-S28"/>
    <property type="match status" value="1"/>
</dbReference>
<dbReference type="FunCoup" id="A0A1X2H4I0">
    <property type="interactions" value="37"/>
</dbReference>
<name>A0A1X2H4I0_SYNRA</name>
<evidence type="ECO:0000256" key="1">
    <source>
        <dbReference type="SAM" id="MobiDB-lite"/>
    </source>
</evidence>
<dbReference type="PANTHER" id="PTHR13490">
    <property type="entry name" value="MITOCHONDRIAL 28S RIBOSOMAL PROTEIN S28"/>
    <property type="match status" value="1"/>
</dbReference>
<feature type="region of interest" description="Disordered" evidence="1">
    <location>
        <begin position="1"/>
        <end position="30"/>
    </location>
</feature>
<dbReference type="EMBL" id="MCGN01000009">
    <property type="protein sequence ID" value="ORY93306.1"/>
    <property type="molecule type" value="Genomic_DNA"/>
</dbReference>